<evidence type="ECO:0000313" key="2">
    <source>
        <dbReference type="Proteomes" id="UP000054843"/>
    </source>
</evidence>
<protein>
    <submittedName>
        <fullName evidence="1">Uncharacterized protein</fullName>
    </submittedName>
</protein>
<keyword evidence="2" id="KW-1185">Reference proteome</keyword>
<organism evidence="1 2">
    <name type="scientific">Trichinella papuae</name>
    <dbReference type="NCBI Taxonomy" id="268474"/>
    <lineage>
        <taxon>Eukaryota</taxon>
        <taxon>Metazoa</taxon>
        <taxon>Ecdysozoa</taxon>
        <taxon>Nematoda</taxon>
        <taxon>Enoplea</taxon>
        <taxon>Dorylaimia</taxon>
        <taxon>Trichinellida</taxon>
        <taxon>Trichinellidae</taxon>
        <taxon>Trichinella</taxon>
    </lineage>
</organism>
<accession>A0A0V1N1X5</accession>
<dbReference type="EMBL" id="JYDO01000016">
    <property type="protein sequence ID" value="KRZ77827.1"/>
    <property type="molecule type" value="Genomic_DNA"/>
</dbReference>
<name>A0A0V1N1X5_9BILA</name>
<comment type="caution">
    <text evidence="1">The sequence shown here is derived from an EMBL/GenBank/DDBJ whole genome shotgun (WGS) entry which is preliminary data.</text>
</comment>
<gene>
    <name evidence="1" type="ORF">T10_5221</name>
</gene>
<reference evidence="1 2" key="1">
    <citation type="submission" date="2015-01" db="EMBL/GenBank/DDBJ databases">
        <title>Evolution of Trichinella species and genotypes.</title>
        <authorList>
            <person name="Korhonen P.K."/>
            <person name="Edoardo P."/>
            <person name="Giuseppe L.R."/>
            <person name="Gasser R.B."/>
        </authorList>
    </citation>
    <scope>NUCLEOTIDE SEQUENCE [LARGE SCALE GENOMIC DNA]</scope>
    <source>
        <strain evidence="1">ISS1980</strain>
    </source>
</reference>
<sequence>MPLQCIKPLISNGNVAKVQKWKISKKTDYEGIGGPIHFLRKNKKTINDGVTTMNPRLWDRRNV</sequence>
<dbReference type="Proteomes" id="UP000054843">
    <property type="component" value="Unassembled WGS sequence"/>
</dbReference>
<proteinExistence type="predicted"/>
<dbReference type="AlphaFoldDB" id="A0A0V1N1X5"/>
<evidence type="ECO:0000313" key="1">
    <source>
        <dbReference type="EMBL" id="KRZ77827.1"/>
    </source>
</evidence>